<dbReference type="GO" id="GO:0004794">
    <property type="term" value="F:threonine deaminase activity"/>
    <property type="evidence" value="ECO:0007669"/>
    <property type="project" value="TreeGrafter"/>
</dbReference>
<dbReference type="PANTHER" id="PTHR48078">
    <property type="entry name" value="THREONINE DEHYDRATASE, MITOCHONDRIAL-RELATED"/>
    <property type="match status" value="1"/>
</dbReference>
<dbReference type="Pfam" id="PF01842">
    <property type="entry name" value="ACT"/>
    <property type="match status" value="1"/>
</dbReference>
<feature type="domain" description="ACT" evidence="5">
    <location>
        <begin position="284"/>
        <end position="363"/>
    </location>
</feature>
<evidence type="ECO:0000256" key="3">
    <source>
        <dbReference type="ARBA" id="ARBA00022898"/>
    </source>
</evidence>
<evidence type="ECO:0000313" key="6">
    <source>
        <dbReference type="EMBL" id="CAB4984599.1"/>
    </source>
</evidence>
<dbReference type="FunFam" id="3.40.50.1100:FF:000005">
    <property type="entry name" value="Threonine dehydratase catabolic"/>
    <property type="match status" value="1"/>
</dbReference>
<dbReference type="CDD" id="cd01562">
    <property type="entry name" value="Thr-dehyd"/>
    <property type="match status" value="1"/>
</dbReference>
<dbReference type="InterPro" id="IPR002912">
    <property type="entry name" value="ACT_dom"/>
</dbReference>
<dbReference type="InterPro" id="IPR001926">
    <property type="entry name" value="TrpB-like_PALP"/>
</dbReference>
<dbReference type="GO" id="GO:0003941">
    <property type="term" value="F:L-serine ammonia-lyase activity"/>
    <property type="evidence" value="ECO:0007669"/>
    <property type="project" value="TreeGrafter"/>
</dbReference>
<evidence type="ECO:0000256" key="4">
    <source>
        <dbReference type="ARBA" id="ARBA00023239"/>
    </source>
</evidence>
<proteinExistence type="inferred from homology"/>
<dbReference type="InterPro" id="IPR044561">
    <property type="entry name" value="ACT_ThrD-II-like"/>
</dbReference>
<dbReference type="PROSITE" id="PS00165">
    <property type="entry name" value="DEHYDRATASE_SER_THR"/>
    <property type="match status" value="1"/>
</dbReference>
<dbReference type="GO" id="GO:0006567">
    <property type="term" value="P:L-threonine catabolic process"/>
    <property type="evidence" value="ECO:0007669"/>
    <property type="project" value="TreeGrafter"/>
</dbReference>
<dbReference type="InterPro" id="IPR036052">
    <property type="entry name" value="TrpB-like_PALP_sf"/>
</dbReference>
<gene>
    <name evidence="6" type="ORF">UFOPK3954_00743</name>
</gene>
<reference evidence="6" key="1">
    <citation type="submission" date="2020-05" db="EMBL/GenBank/DDBJ databases">
        <authorList>
            <person name="Chiriac C."/>
            <person name="Salcher M."/>
            <person name="Ghai R."/>
            <person name="Kavagutti S V."/>
        </authorList>
    </citation>
    <scope>NUCLEOTIDE SEQUENCE</scope>
</reference>
<dbReference type="GO" id="GO:0030170">
    <property type="term" value="F:pyridoxal phosphate binding"/>
    <property type="evidence" value="ECO:0007669"/>
    <property type="project" value="InterPro"/>
</dbReference>
<dbReference type="InterPro" id="IPR050147">
    <property type="entry name" value="Ser/Thr_Dehydratase"/>
</dbReference>
<accession>A0A6J7N260</accession>
<protein>
    <submittedName>
        <fullName evidence="6">Unannotated protein</fullName>
    </submittedName>
</protein>
<dbReference type="CDD" id="cd04886">
    <property type="entry name" value="ACT_ThrD-II-like"/>
    <property type="match status" value="1"/>
</dbReference>
<dbReference type="Pfam" id="PF00291">
    <property type="entry name" value="PALP"/>
    <property type="match status" value="1"/>
</dbReference>
<comment type="cofactor">
    <cofactor evidence="1">
        <name>pyridoxal 5'-phosphate</name>
        <dbReference type="ChEBI" id="CHEBI:597326"/>
    </cofactor>
</comment>
<dbReference type="PANTHER" id="PTHR48078:SF6">
    <property type="entry name" value="L-THREONINE DEHYDRATASE CATABOLIC TDCB"/>
    <property type="match status" value="1"/>
</dbReference>
<sequence length="368" mass="38087">MKAENLQRTGSFKIRGAMAKVASLGATAARGVTAGSAGNHAQALAFAARHFGVPCQIFVPAGAPISKTEACRAYGAEVIEGGDSLSEAVAAARARASETGMTFCHPYDDPVTVAGQATLGLELLEDIPLLRRVIVPLGGGGLAAGVAIAVKRARPEVKVIGVQADVCAPYANQPAPEGAVLTLADGIAVKLPGEVTRPLIEEFLDDVVTVSENAIADAMVLLMERSKLFVEGAGAVGVAALLSERVAPARSGITCVVLSGGNVDLGVVPGLIRRHETRAGRRMILFVRISDRPGGLATLLTILARAGANIIEVEHVREGIDLHVRETGVQVVLEVRNRLHAETVAEAAEAGGYEITELQSSHWTGAGT</sequence>
<dbReference type="GO" id="GO:0006565">
    <property type="term" value="P:L-serine catabolic process"/>
    <property type="evidence" value="ECO:0007669"/>
    <property type="project" value="TreeGrafter"/>
</dbReference>
<dbReference type="AlphaFoldDB" id="A0A6J7N260"/>
<organism evidence="6">
    <name type="scientific">freshwater metagenome</name>
    <dbReference type="NCBI Taxonomy" id="449393"/>
    <lineage>
        <taxon>unclassified sequences</taxon>
        <taxon>metagenomes</taxon>
        <taxon>ecological metagenomes</taxon>
    </lineage>
</organism>
<evidence type="ECO:0000256" key="2">
    <source>
        <dbReference type="ARBA" id="ARBA00010869"/>
    </source>
</evidence>
<comment type="similarity">
    <text evidence="2">Belongs to the serine/threonine dehydratase family.</text>
</comment>
<dbReference type="EMBL" id="CAFBON010000061">
    <property type="protein sequence ID" value="CAB4984599.1"/>
    <property type="molecule type" value="Genomic_DNA"/>
</dbReference>
<name>A0A6J7N260_9ZZZZ</name>
<keyword evidence="4" id="KW-0456">Lyase</keyword>
<dbReference type="PROSITE" id="PS51671">
    <property type="entry name" value="ACT"/>
    <property type="match status" value="1"/>
</dbReference>
<dbReference type="Gene3D" id="3.40.50.1100">
    <property type="match status" value="2"/>
</dbReference>
<dbReference type="Gene3D" id="3.30.70.260">
    <property type="match status" value="1"/>
</dbReference>
<keyword evidence="3" id="KW-0663">Pyridoxal phosphate</keyword>
<evidence type="ECO:0000259" key="5">
    <source>
        <dbReference type="PROSITE" id="PS51671"/>
    </source>
</evidence>
<dbReference type="GO" id="GO:0009097">
    <property type="term" value="P:isoleucine biosynthetic process"/>
    <property type="evidence" value="ECO:0007669"/>
    <property type="project" value="TreeGrafter"/>
</dbReference>
<dbReference type="InterPro" id="IPR000634">
    <property type="entry name" value="Ser/Thr_deHydtase_PyrdxlP-BS"/>
</dbReference>
<dbReference type="SUPFAM" id="SSF53686">
    <property type="entry name" value="Tryptophan synthase beta subunit-like PLP-dependent enzymes"/>
    <property type="match status" value="1"/>
</dbReference>
<evidence type="ECO:0000256" key="1">
    <source>
        <dbReference type="ARBA" id="ARBA00001933"/>
    </source>
</evidence>